<evidence type="ECO:0000313" key="3">
    <source>
        <dbReference type="Proteomes" id="UP000271925"/>
    </source>
</evidence>
<gene>
    <name evidence="2" type="ORF">EHT25_07825</name>
</gene>
<feature type="domain" description="DUF6036" evidence="1">
    <location>
        <begin position="14"/>
        <end position="146"/>
    </location>
</feature>
<keyword evidence="3" id="KW-1185">Reference proteome</keyword>
<evidence type="ECO:0000313" key="2">
    <source>
        <dbReference type="EMBL" id="RRB07671.1"/>
    </source>
</evidence>
<comment type="caution">
    <text evidence="2">The sequence shown here is derived from an EMBL/GenBank/DDBJ whole genome shotgun (WGS) entry which is preliminary data.</text>
</comment>
<protein>
    <recommendedName>
        <fullName evidence="1">DUF6036 domain-containing protein</fullName>
    </recommendedName>
</protein>
<dbReference type="Proteomes" id="UP000271925">
    <property type="component" value="Unassembled WGS sequence"/>
</dbReference>
<sequence length="161" mass="19009">MDVENSDFLQFVVAAEKRRLEYMLVGGLALLLNGAVRFTQDADLWLQPSNENKEKLIEVLLDLGYSKEDTDPFRALDFREPQIIRIDLGPIDIMTRVHFRFNYDDCRSRAREFTTKQGQIIRFIHINDLREIKILARRPKDLNDVLMIDELLNEQRKLDDE</sequence>
<evidence type="ECO:0000259" key="1">
    <source>
        <dbReference type="Pfam" id="PF19502"/>
    </source>
</evidence>
<dbReference type="AlphaFoldDB" id="A0A3P1C2R0"/>
<dbReference type="Gene3D" id="3.30.460.40">
    <property type="match status" value="1"/>
</dbReference>
<dbReference type="EMBL" id="RQJO01000007">
    <property type="protein sequence ID" value="RRB07671.1"/>
    <property type="molecule type" value="Genomic_DNA"/>
</dbReference>
<reference evidence="2 3" key="1">
    <citation type="submission" date="2018-11" db="EMBL/GenBank/DDBJ databases">
        <authorList>
            <person name="Zhou Z."/>
            <person name="Wang G."/>
        </authorList>
    </citation>
    <scope>NUCLEOTIDE SEQUENCE [LARGE SCALE GENOMIC DNA]</scope>
    <source>
        <strain evidence="2 3">KCTC52004</strain>
    </source>
</reference>
<dbReference type="InterPro" id="IPR045792">
    <property type="entry name" value="DUF6036"/>
</dbReference>
<dbReference type="SUPFAM" id="SSF81301">
    <property type="entry name" value="Nucleotidyltransferase"/>
    <property type="match status" value="1"/>
</dbReference>
<proteinExistence type="predicted"/>
<dbReference type="Pfam" id="PF19502">
    <property type="entry name" value="DUF6036"/>
    <property type="match status" value="1"/>
</dbReference>
<dbReference type="OrthoDB" id="121150at2"/>
<dbReference type="RefSeq" id="WP_124872975.1">
    <property type="nucleotide sequence ID" value="NZ_RQJO01000007.1"/>
</dbReference>
<name>A0A3P1C2R0_9BACT</name>
<organism evidence="2 3">
    <name type="scientific">Larkinella rosea</name>
    <dbReference type="NCBI Taxonomy" id="2025312"/>
    <lineage>
        <taxon>Bacteria</taxon>
        <taxon>Pseudomonadati</taxon>
        <taxon>Bacteroidota</taxon>
        <taxon>Cytophagia</taxon>
        <taxon>Cytophagales</taxon>
        <taxon>Spirosomataceae</taxon>
        <taxon>Larkinella</taxon>
    </lineage>
</organism>
<accession>A0A3P1C2R0</accession>
<dbReference type="InterPro" id="IPR043519">
    <property type="entry name" value="NT_sf"/>
</dbReference>